<keyword evidence="2" id="KW-1185">Reference proteome</keyword>
<gene>
    <name evidence="1" type="ORF">SAMN04490178_103131</name>
</gene>
<dbReference type="Proteomes" id="UP000198847">
    <property type="component" value="Unassembled WGS sequence"/>
</dbReference>
<dbReference type="OrthoDB" id="6118848at2"/>
<organism evidence="1 2">
    <name type="scientific">Propionispora vibrioides</name>
    <dbReference type="NCBI Taxonomy" id="112903"/>
    <lineage>
        <taxon>Bacteria</taxon>
        <taxon>Bacillati</taxon>
        <taxon>Bacillota</taxon>
        <taxon>Negativicutes</taxon>
        <taxon>Selenomonadales</taxon>
        <taxon>Sporomusaceae</taxon>
        <taxon>Propionispora</taxon>
    </lineage>
</organism>
<name>A0A1H8R1S2_9FIRM</name>
<proteinExistence type="predicted"/>
<sequence length="191" mass="21264">MLQTISNNQLNLLNKNSTVSNGKSKTSYATSFDSYLQAASVQTTTPAVSGTDDDYVISPEDKEKYCGICTWPDTGKTIYYPPDNAPGSVKKAWVETMKSLSEEERFQAKIPIHFAMSENKSGDYLNYEEAQSYLSSSVSSMSSLQELYRKSIDNNQRALGGPSMSKASIEATKKTIELEKKVLESLMKYDR</sequence>
<dbReference type="EMBL" id="FODY01000003">
    <property type="protein sequence ID" value="SEO60221.1"/>
    <property type="molecule type" value="Genomic_DNA"/>
</dbReference>
<dbReference type="AlphaFoldDB" id="A0A1H8R1S2"/>
<reference evidence="1 2" key="1">
    <citation type="submission" date="2016-10" db="EMBL/GenBank/DDBJ databases">
        <authorList>
            <person name="de Groot N.N."/>
        </authorList>
    </citation>
    <scope>NUCLEOTIDE SEQUENCE [LARGE SCALE GENOMIC DNA]</scope>
    <source>
        <strain evidence="1 2">DSM 13305</strain>
    </source>
</reference>
<accession>A0A1H8R1S2</accession>
<evidence type="ECO:0000313" key="1">
    <source>
        <dbReference type="EMBL" id="SEO60221.1"/>
    </source>
</evidence>
<evidence type="ECO:0000313" key="2">
    <source>
        <dbReference type="Proteomes" id="UP000198847"/>
    </source>
</evidence>
<dbReference type="RefSeq" id="WP_091744104.1">
    <property type="nucleotide sequence ID" value="NZ_FODY01000003.1"/>
</dbReference>
<protein>
    <submittedName>
        <fullName evidence="1">Uncharacterized protein</fullName>
    </submittedName>
</protein>